<evidence type="ECO:0000313" key="3">
    <source>
        <dbReference type="Proteomes" id="UP000199013"/>
    </source>
</evidence>
<evidence type="ECO:0000313" key="2">
    <source>
        <dbReference type="EMBL" id="SBW22900.1"/>
    </source>
</evidence>
<sequence length="145" mass="16291">MSIDEFSKRLNGLFALVHPPDRGPYTNQEVARLLRERGGPALSHVYLWQLRTGQRDNPTRRHLQALAEFFGVPVAYFFDSDTVTKIESELEFVRQLRERGVQRVALRTVGLSPQGINQILAAIEHIREQEGLPSGSVDEGADGNP</sequence>
<dbReference type="PROSITE" id="PS50943">
    <property type="entry name" value="HTH_CROC1"/>
    <property type="match status" value="1"/>
</dbReference>
<accession>A0A1C3NZE1</accession>
<protein>
    <recommendedName>
        <fullName evidence="1">HTH cro/C1-type domain-containing protein</fullName>
    </recommendedName>
</protein>
<organism evidence="2 3">
    <name type="scientific">Candidatus Protofrankia californiensis</name>
    <dbReference type="NCBI Taxonomy" id="1839754"/>
    <lineage>
        <taxon>Bacteria</taxon>
        <taxon>Bacillati</taxon>
        <taxon>Actinomycetota</taxon>
        <taxon>Actinomycetes</taxon>
        <taxon>Frankiales</taxon>
        <taxon>Frankiaceae</taxon>
        <taxon>Protofrankia</taxon>
    </lineage>
</organism>
<dbReference type="EMBL" id="FLUV01001385">
    <property type="protein sequence ID" value="SBW22900.1"/>
    <property type="molecule type" value="Genomic_DNA"/>
</dbReference>
<gene>
    <name evidence="2" type="ORF">FDG2_3287</name>
</gene>
<dbReference type="Proteomes" id="UP000199013">
    <property type="component" value="Unassembled WGS sequence"/>
</dbReference>
<proteinExistence type="predicted"/>
<reference evidence="3" key="1">
    <citation type="submission" date="2016-02" db="EMBL/GenBank/DDBJ databases">
        <authorList>
            <person name="Wibberg D."/>
        </authorList>
    </citation>
    <scope>NUCLEOTIDE SEQUENCE [LARGE SCALE GENOMIC DNA]</scope>
</reference>
<dbReference type="Gene3D" id="1.10.260.40">
    <property type="entry name" value="lambda repressor-like DNA-binding domains"/>
    <property type="match status" value="1"/>
</dbReference>
<dbReference type="InterPro" id="IPR001387">
    <property type="entry name" value="Cro/C1-type_HTH"/>
</dbReference>
<feature type="domain" description="HTH cro/C1-type" evidence="1">
    <location>
        <begin position="42"/>
        <end position="77"/>
    </location>
</feature>
<dbReference type="GO" id="GO:0003677">
    <property type="term" value="F:DNA binding"/>
    <property type="evidence" value="ECO:0007669"/>
    <property type="project" value="InterPro"/>
</dbReference>
<dbReference type="InterPro" id="IPR010982">
    <property type="entry name" value="Lambda_DNA-bd_dom_sf"/>
</dbReference>
<evidence type="ECO:0000259" key="1">
    <source>
        <dbReference type="PROSITE" id="PS50943"/>
    </source>
</evidence>
<keyword evidence="3" id="KW-1185">Reference proteome</keyword>
<dbReference type="AlphaFoldDB" id="A0A1C3NZE1"/>
<name>A0A1C3NZE1_9ACTN</name>